<feature type="domain" description="Aldehyde dehydrogenase" evidence="9">
    <location>
        <begin position="17"/>
        <end position="480"/>
    </location>
</feature>
<evidence type="ECO:0000313" key="11">
    <source>
        <dbReference type="Proteomes" id="UP000824998"/>
    </source>
</evidence>
<accession>A0A9P7YQE1</accession>
<dbReference type="InterPro" id="IPR015590">
    <property type="entry name" value="Aldehyde_DH_dom"/>
</dbReference>
<evidence type="ECO:0000313" key="10">
    <source>
        <dbReference type="EMBL" id="KAG9237746.1"/>
    </source>
</evidence>
<dbReference type="FunFam" id="3.40.605.10:FF:000007">
    <property type="entry name" value="NAD/NADP-dependent betaine aldehyde dehydrogenase"/>
    <property type="match status" value="1"/>
</dbReference>
<evidence type="ECO:0000256" key="5">
    <source>
        <dbReference type="ARBA" id="ARBA00024226"/>
    </source>
</evidence>
<dbReference type="EC" id="1.2.1.3" evidence="5"/>
<dbReference type="EMBL" id="MU251381">
    <property type="protein sequence ID" value="KAG9237746.1"/>
    <property type="molecule type" value="Genomic_DNA"/>
</dbReference>
<dbReference type="InterPro" id="IPR016161">
    <property type="entry name" value="Ald_DH/histidinol_DH"/>
</dbReference>
<protein>
    <recommendedName>
        <fullName evidence="5">aldehyde dehydrogenase (NAD(+))</fullName>
        <ecNumber evidence="5">1.2.1.3</ecNumber>
    </recommendedName>
</protein>
<dbReference type="Proteomes" id="UP000824998">
    <property type="component" value="Unassembled WGS sequence"/>
</dbReference>
<dbReference type="Gene3D" id="3.40.605.10">
    <property type="entry name" value="Aldehyde Dehydrogenase, Chain A, domain 1"/>
    <property type="match status" value="1"/>
</dbReference>
<evidence type="ECO:0000256" key="2">
    <source>
        <dbReference type="ARBA" id="ARBA00022723"/>
    </source>
</evidence>
<keyword evidence="2" id="KW-0479">Metal-binding</keyword>
<keyword evidence="4" id="KW-0520">NAD</keyword>
<dbReference type="Gene3D" id="3.40.309.10">
    <property type="entry name" value="Aldehyde Dehydrogenase, Chain A, domain 2"/>
    <property type="match status" value="1"/>
</dbReference>
<feature type="active site" evidence="7">
    <location>
        <position position="250"/>
    </location>
</feature>
<evidence type="ECO:0000259" key="9">
    <source>
        <dbReference type="Pfam" id="PF00171"/>
    </source>
</evidence>
<proteinExistence type="inferred from homology"/>
<dbReference type="InterPro" id="IPR016160">
    <property type="entry name" value="Ald_DH_CS_CYS"/>
</dbReference>
<dbReference type="NCBIfam" id="NF009725">
    <property type="entry name" value="PRK13252.1"/>
    <property type="match status" value="1"/>
</dbReference>
<evidence type="ECO:0000256" key="8">
    <source>
        <dbReference type="RuleBase" id="RU003345"/>
    </source>
</evidence>
<gene>
    <name evidence="10" type="ORF">BJ875DRAFT_125979</name>
</gene>
<comment type="catalytic activity">
    <reaction evidence="6">
        <text>an aldehyde + NAD(+) + H2O = a carboxylate + NADH + 2 H(+)</text>
        <dbReference type="Rhea" id="RHEA:16185"/>
        <dbReference type="ChEBI" id="CHEBI:15377"/>
        <dbReference type="ChEBI" id="CHEBI:15378"/>
        <dbReference type="ChEBI" id="CHEBI:17478"/>
        <dbReference type="ChEBI" id="CHEBI:29067"/>
        <dbReference type="ChEBI" id="CHEBI:57540"/>
        <dbReference type="ChEBI" id="CHEBI:57945"/>
        <dbReference type="EC" id="1.2.1.3"/>
    </reaction>
</comment>
<dbReference type="FunFam" id="3.40.309.10:FF:000014">
    <property type="entry name" value="NAD/NADP-dependent betaine aldehyde dehydrogenase"/>
    <property type="match status" value="1"/>
</dbReference>
<dbReference type="GO" id="GO:0004029">
    <property type="term" value="F:aldehyde dehydrogenase (NAD+) activity"/>
    <property type="evidence" value="ECO:0007669"/>
    <property type="project" value="UniProtKB-EC"/>
</dbReference>
<comment type="similarity">
    <text evidence="1 8">Belongs to the aldehyde dehydrogenase family.</text>
</comment>
<dbReference type="PROSITE" id="PS00070">
    <property type="entry name" value="ALDEHYDE_DEHYDR_CYS"/>
    <property type="match status" value="1"/>
</dbReference>
<dbReference type="InterPro" id="IPR029510">
    <property type="entry name" value="Ald_DH_CS_GLU"/>
</dbReference>
<sequence length="496" mass="53369">MYAAQQLYYNGRVQEATSGKIFTTVDPATAKPIAEVHAASERDIDSAIASAQAAFPSWSQTPPLVRSRILLKAVSLLRERNDEIAKVETHDTGKPFSETSTVDVVTGADVLEYFANLVASGGLNGETTQLRPDAWIYTKKEALGVCVGIGAWNYPIQIALWKSAPCLAAGNCMIYKPSEVTPLHGQILAKIYAEAGVPPGVFNIIHGDGAVGGYLTKHPGISKVSFTGQVSTGQKVAASAAGGMKYVTMELGGKSPLIILPDTELENAVDGAMMANFFSTGQVCTNGTRVFVPRSMKSAFEKRLVEKMEYIRSLEPMDPNSNFGPLVSETHYKKVLSYMQHGVEVDKASLLYGGYSKPKAIPRGYEQGFWVQPTVFTNCTDSMKITTEEIFGPVLCILPYKTIPEAIERANKSKLGLAAGVFGKDLNQCHEVISKLQAGITWVNTWGESPAEMSVGGWKQSGVGVENGRRGLNAWVREKSTLVEGGGAVGTVFAKL</sequence>
<evidence type="ECO:0000256" key="4">
    <source>
        <dbReference type="ARBA" id="ARBA00023027"/>
    </source>
</evidence>
<dbReference type="SUPFAM" id="SSF53720">
    <property type="entry name" value="ALDH-like"/>
    <property type="match status" value="1"/>
</dbReference>
<keyword evidence="11" id="KW-1185">Reference proteome</keyword>
<evidence type="ECO:0000256" key="3">
    <source>
        <dbReference type="ARBA" id="ARBA00023002"/>
    </source>
</evidence>
<evidence type="ECO:0000256" key="6">
    <source>
        <dbReference type="ARBA" id="ARBA00049194"/>
    </source>
</evidence>
<dbReference type="GO" id="GO:0046872">
    <property type="term" value="F:metal ion binding"/>
    <property type="evidence" value="ECO:0007669"/>
    <property type="project" value="UniProtKB-KW"/>
</dbReference>
<dbReference type="AlphaFoldDB" id="A0A9P7YQE1"/>
<name>A0A9P7YQE1_9HELO</name>
<keyword evidence="3 8" id="KW-0560">Oxidoreductase</keyword>
<dbReference type="OrthoDB" id="310895at2759"/>
<reference evidence="10" key="1">
    <citation type="journal article" date="2021" name="IMA Fungus">
        <title>Genomic characterization of three marine fungi, including Emericellopsis atlantica sp. nov. with signatures of a generalist lifestyle and marine biomass degradation.</title>
        <authorList>
            <person name="Hagestad O.C."/>
            <person name="Hou L."/>
            <person name="Andersen J.H."/>
            <person name="Hansen E.H."/>
            <person name="Altermark B."/>
            <person name="Li C."/>
            <person name="Kuhnert E."/>
            <person name="Cox R.J."/>
            <person name="Crous P.W."/>
            <person name="Spatafora J.W."/>
            <person name="Lail K."/>
            <person name="Amirebrahimi M."/>
            <person name="Lipzen A."/>
            <person name="Pangilinan J."/>
            <person name="Andreopoulos W."/>
            <person name="Hayes R.D."/>
            <person name="Ng V."/>
            <person name="Grigoriev I.V."/>
            <person name="Jackson S.A."/>
            <person name="Sutton T.D.S."/>
            <person name="Dobson A.D.W."/>
            <person name="Rama T."/>
        </authorList>
    </citation>
    <scope>NUCLEOTIDE SEQUENCE</scope>
    <source>
        <strain evidence="10">TRa018bII</strain>
    </source>
</reference>
<evidence type="ECO:0000256" key="7">
    <source>
        <dbReference type="PROSITE-ProRule" id="PRU10007"/>
    </source>
</evidence>
<dbReference type="Pfam" id="PF00171">
    <property type="entry name" value="Aldedh"/>
    <property type="match status" value="1"/>
</dbReference>
<dbReference type="PROSITE" id="PS00687">
    <property type="entry name" value="ALDEHYDE_DEHYDR_GLU"/>
    <property type="match status" value="1"/>
</dbReference>
<dbReference type="InterPro" id="IPR016163">
    <property type="entry name" value="Ald_DH_C"/>
</dbReference>
<dbReference type="PANTHER" id="PTHR11699">
    <property type="entry name" value="ALDEHYDE DEHYDROGENASE-RELATED"/>
    <property type="match status" value="1"/>
</dbReference>
<comment type="caution">
    <text evidence="10">The sequence shown here is derived from an EMBL/GenBank/DDBJ whole genome shotgun (WGS) entry which is preliminary data.</text>
</comment>
<dbReference type="InterPro" id="IPR016162">
    <property type="entry name" value="Ald_DH_N"/>
</dbReference>
<organism evidence="10 11">
    <name type="scientific">Amylocarpus encephaloides</name>
    <dbReference type="NCBI Taxonomy" id="45428"/>
    <lineage>
        <taxon>Eukaryota</taxon>
        <taxon>Fungi</taxon>
        <taxon>Dikarya</taxon>
        <taxon>Ascomycota</taxon>
        <taxon>Pezizomycotina</taxon>
        <taxon>Leotiomycetes</taxon>
        <taxon>Helotiales</taxon>
        <taxon>Helotiales incertae sedis</taxon>
        <taxon>Amylocarpus</taxon>
    </lineage>
</organism>
<evidence type="ECO:0000256" key="1">
    <source>
        <dbReference type="ARBA" id="ARBA00009986"/>
    </source>
</evidence>